<protein>
    <submittedName>
        <fullName evidence="2">Uncharacterized protein</fullName>
    </submittedName>
</protein>
<proteinExistence type="predicted"/>
<dbReference type="OrthoDB" id="4197329at2"/>
<evidence type="ECO:0000256" key="1">
    <source>
        <dbReference type="SAM" id="MobiDB-lite"/>
    </source>
</evidence>
<feature type="region of interest" description="Disordered" evidence="1">
    <location>
        <begin position="154"/>
        <end position="193"/>
    </location>
</feature>
<name>A0A1H8A6M6_STRJI</name>
<accession>A0A1H8A6M6</accession>
<keyword evidence="3" id="KW-1185">Reference proteome</keyword>
<reference evidence="3" key="1">
    <citation type="submission" date="2016-10" db="EMBL/GenBank/DDBJ databases">
        <authorList>
            <person name="Varghese N."/>
        </authorList>
    </citation>
    <scope>NUCLEOTIDE SEQUENCE [LARGE SCALE GENOMIC DNA]</scope>
    <source>
        <strain evidence="3">DSM 45096 / BCRC 16803 / CGMCC 4.1857 / CIP 109030 / JCM 12277 / KCTC 19219 / NBRC 100920 / 33214</strain>
    </source>
</reference>
<gene>
    <name evidence="2" type="ORF">SAMN05414137_14147</name>
</gene>
<dbReference type="AlphaFoldDB" id="A0A1H8A6M6"/>
<dbReference type="eggNOG" id="ENOG5032FV6">
    <property type="taxonomic scope" value="Bacteria"/>
</dbReference>
<sequence>MPTRALVARPCPDGGFKGRYVHSDGNPDFMVPVLIAARRSRFADDHDALAEHLLSHEAGWESLGEDLIQPTGDLAAMFHGLGDGTCFCHDFDGADAQPLITEADIADRADIEWVYVLRPDGLEVIDPHRDPDDPRGPLIPWDHDLQMPIPEWLLRRWRPTTPAPPRRPPPTRAGAKPATATRADVITRKPPSR</sequence>
<feature type="compositionally biased region" description="Low complexity" evidence="1">
    <location>
        <begin position="172"/>
        <end position="183"/>
    </location>
</feature>
<evidence type="ECO:0000313" key="3">
    <source>
        <dbReference type="Proteomes" id="UP000183015"/>
    </source>
</evidence>
<dbReference type="STRING" id="235985.SAMN05414137_14147"/>
<evidence type="ECO:0000313" key="2">
    <source>
        <dbReference type="EMBL" id="SEM66350.1"/>
    </source>
</evidence>
<dbReference type="EMBL" id="FOAZ01000041">
    <property type="protein sequence ID" value="SEM66350.1"/>
    <property type="molecule type" value="Genomic_DNA"/>
</dbReference>
<feature type="compositionally biased region" description="Pro residues" evidence="1">
    <location>
        <begin position="161"/>
        <end position="171"/>
    </location>
</feature>
<dbReference type="RefSeq" id="WP_052439493.1">
    <property type="nucleotide sequence ID" value="NZ_BBPN01000061.1"/>
</dbReference>
<dbReference type="Proteomes" id="UP000183015">
    <property type="component" value="Unassembled WGS sequence"/>
</dbReference>
<organism evidence="2 3">
    <name type="scientific">Streptacidiphilus jiangxiensis</name>
    <dbReference type="NCBI Taxonomy" id="235985"/>
    <lineage>
        <taxon>Bacteria</taxon>
        <taxon>Bacillati</taxon>
        <taxon>Actinomycetota</taxon>
        <taxon>Actinomycetes</taxon>
        <taxon>Kitasatosporales</taxon>
        <taxon>Streptomycetaceae</taxon>
        <taxon>Streptacidiphilus</taxon>
    </lineage>
</organism>